<dbReference type="AlphaFoldDB" id="A0A9Y2ICE3"/>
<dbReference type="KEGG" id="acab:QRX50_36875"/>
<sequence>MAEAEATARAGEILGVLAERLVTPRGVVIIDGYQVSDWLTTRDLFVFLAKLGADQAHLFSVTPELLEDRFVRAAIERGHLRTHVDSLAEVLREADVEGRLDMSAAGRGAGGRLVPAGRGFVELDIGTWNQVISAARPIDTSLLEPFPSASLAIEYERFRNLIGYSDGAPPFKAVASGYKLRRDFEDDLLQHVTRGLSDLSTLDPIIVAGRRRLGRPSRCADWRWMWRAAARPRCCTRPGAVTALRQQKSTGSRYGLKR</sequence>
<gene>
    <name evidence="1" type="ORF">QRX50_36875</name>
</gene>
<accession>A0A9Y2ICE3</accession>
<dbReference type="Proteomes" id="UP001236014">
    <property type="component" value="Chromosome"/>
</dbReference>
<dbReference type="RefSeq" id="WP_285967700.1">
    <property type="nucleotide sequence ID" value="NZ_CP127294.1"/>
</dbReference>
<organism evidence="1 2">
    <name type="scientific">Amycolatopsis carbonis</name>
    <dbReference type="NCBI Taxonomy" id="715471"/>
    <lineage>
        <taxon>Bacteria</taxon>
        <taxon>Bacillati</taxon>
        <taxon>Actinomycetota</taxon>
        <taxon>Actinomycetes</taxon>
        <taxon>Pseudonocardiales</taxon>
        <taxon>Pseudonocardiaceae</taxon>
        <taxon>Amycolatopsis</taxon>
    </lineage>
</organism>
<dbReference type="EMBL" id="CP127294">
    <property type="protein sequence ID" value="WIX76954.1"/>
    <property type="molecule type" value="Genomic_DNA"/>
</dbReference>
<protein>
    <submittedName>
        <fullName evidence="1">Uncharacterized protein</fullName>
    </submittedName>
</protein>
<proteinExistence type="predicted"/>
<evidence type="ECO:0000313" key="1">
    <source>
        <dbReference type="EMBL" id="WIX76954.1"/>
    </source>
</evidence>
<reference evidence="1 2" key="1">
    <citation type="submission" date="2023-06" db="EMBL/GenBank/DDBJ databases">
        <authorList>
            <person name="Oyuntsetseg B."/>
            <person name="Kim S.B."/>
        </authorList>
    </citation>
    <scope>NUCLEOTIDE SEQUENCE [LARGE SCALE GENOMIC DNA]</scope>
    <source>
        <strain evidence="1 2">2-15</strain>
    </source>
</reference>
<evidence type="ECO:0000313" key="2">
    <source>
        <dbReference type="Proteomes" id="UP001236014"/>
    </source>
</evidence>
<keyword evidence="2" id="KW-1185">Reference proteome</keyword>
<name>A0A9Y2ICE3_9PSEU</name>